<keyword evidence="3" id="KW-1185">Reference proteome</keyword>
<proteinExistence type="predicted"/>
<feature type="transmembrane region" description="Helical" evidence="1">
    <location>
        <begin position="38"/>
        <end position="55"/>
    </location>
</feature>
<accession>A0A323UUH1</accession>
<dbReference type="EMBL" id="QKOE01000009">
    <property type="protein sequence ID" value="PZA16057.1"/>
    <property type="molecule type" value="Genomic_DNA"/>
</dbReference>
<comment type="caution">
    <text evidence="2">The sequence shown here is derived from an EMBL/GenBank/DDBJ whole genome shotgun (WGS) entry which is preliminary data.</text>
</comment>
<gene>
    <name evidence="2" type="ORF">DNK49_13640</name>
</gene>
<dbReference type="Proteomes" id="UP000248259">
    <property type="component" value="Unassembled WGS sequence"/>
</dbReference>
<name>A0A323UUH1_9RHOO</name>
<feature type="transmembrane region" description="Helical" evidence="1">
    <location>
        <begin position="12"/>
        <end position="32"/>
    </location>
</feature>
<dbReference type="Pfam" id="PF07254">
    <property type="entry name" value="Cpta_toxin"/>
    <property type="match status" value="1"/>
</dbReference>
<dbReference type="OrthoDB" id="9180819at2"/>
<keyword evidence="1" id="KW-0812">Transmembrane</keyword>
<evidence type="ECO:0000313" key="2">
    <source>
        <dbReference type="EMBL" id="PZA16057.1"/>
    </source>
</evidence>
<evidence type="ECO:0000313" key="3">
    <source>
        <dbReference type="Proteomes" id="UP000248259"/>
    </source>
</evidence>
<dbReference type="RefSeq" id="WP_110525438.1">
    <property type="nucleotide sequence ID" value="NZ_QKOE01000009.1"/>
</dbReference>
<keyword evidence="1" id="KW-1133">Transmembrane helix</keyword>
<sequence>MSAFEAIRLKPSFSVLASVLALHCGAGLTLFFFVPGTLFVVLGGLVVGVSLFLALRQQWEMRGRVLTIYADGGAALGDGESFQLVRVSDDAVILPHVLFVTLRGTDARPRLGTLRLMLVAGNMNAAQWRRLRIWLRHRAVRLAAVSP</sequence>
<organism evidence="2 3">
    <name type="scientific">Parazoarcus communis SWub3 = DSM 12120</name>
    <dbReference type="NCBI Taxonomy" id="1121029"/>
    <lineage>
        <taxon>Bacteria</taxon>
        <taxon>Pseudomonadati</taxon>
        <taxon>Pseudomonadota</taxon>
        <taxon>Betaproteobacteria</taxon>
        <taxon>Rhodocyclales</taxon>
        <taxon>Zoogloeaceae</taxon>
        <taxon>Parazoarcus</taxon>
    </lineage>
</organism>
<evidence type="ECO:0000256" key="1">
    <source>
        <dbReference type="SAM" id="Phobius"/>
    </source>
</evidence>
<protein>
    <recommendedName>
        <fullName evidence="4">Toxin CptA</fullName>
    </recommendedName>
</protein>
<keyword evidence="1" id="KW-0472">Membrane</keyword>
<dbReference type="AlphaFoldDB" id="A0A323UUH1"/>
<reference evidence="2 3" key="1">
    <citation type="submission" date="2018-06" db="EMBL/GenBank/DDBJ databases">
        <title>Azoarcus communis strain SWub3 genome.</title>
        <authorList>
            <person name="Zorraquino Salvo V."/>
            <person name="Toubiana D."/>
            <person name="Blumwald E."/>
        </authorList>
    </citation>
    <scope>NUCLEOTIDE SEQUENCE [LARGE SCALE GENOMIC DNA]</scope>
    <source>
        <strain evidence="2 3">SWub3</strain>
    </source>
</reference>
<evidence type="ECO:0008006" key="4">
    <source>
        <dbReference type="Google" id="ProtNLM"/>
    </source>
</evidence>
<dbReference type="InterPro" id="IPR009883">
    <property type="entry name" value="YgfX"/>
</dbReference>